<dbReference type="PANTHER" id="PTHR43586">
    <property type="entry name" value="CYSTEINE DESULFURASE"/>
    <property type="match status" value="1"/>
</dbReference>
<dbReference type="AlphaFoldDB" id="G5GGD1"/>
<dbReference type="InterPro" id="IPR015422">
    <property type="entry name" value="PyrdxlP-dep_Trfase_small"/>
</dbReference>
<dbReference type="Gene3D" id="3.40.640.10">
    <property type="entry name" value="Type I PLP-dependent aspartate aminotransferase-like (Major domain)"/>
    <property type="match status" value="1"/>
</dbReference>
<dbReference type="eggNOG" id="COG0520">
    <property type="taxonomic scope" value="Bacteria"/>
</dbReference>
<dbReference type="Gene3D" id="3.90.1150.10">
    <property type="entry name" value="Aspartate Aminotransferase, domain 1"/>
    <property type="match status" value="1"/>
</dbReference>
<dbReference type="OrthoDB" id="9804366at2"/>
<dbReference type="HOGENOM" id="CLU_003433_2_4_9"/>
<protein>
    <recommendedName>
        <fullName evidence="1">Aminotransferase class V domain-containing protein</fullName>
    </recommendedName>
</protein>
<dbReference type="PATRIC" id="fig|679200.3.peg.655"/>
<dbReference type="InterPro" id="IPR000192">
    <property type="entry name" value="Aminotrans_V_dom"/>
</dbReference>
<proteinExistence type="predicted"/>
<dbReference type="Proteomes" id="UP000003011">
    <property type="component" value="Unassembled WGS sequence"/>
</dbReference>
<reference evidence="2 3" key="1">
    <citation type="submission" date="2011-08" db="EMBL/GenBank/DDBJ databases">
        <title>The Genome Sequence of Johnsonella ignava ATCC 51276.</title>
        <authorList>
            <consortium name="The Broad Institute Genome Sequencing Platform"/>
            <person name="Earl A."/>
            <person name="Ward D."/>
            <person name="Feldgarden M."/>
            <person name="Gevers D."/>
            <person name="Izard J."/>
            <person name="Blanton J.M."/>
            <person name="Baranova O.V."/>
            <person name="Dewhirst F.E."/>
            <person name="Young S.K."/>
            <person name="Zeng Q."/>
            <person name="Gargeya S."/>
            <person name="Fitzgerald M."/>
            <person name="Haas B."/>
            <person name="Abouelleil A."/>
            <person name="Alvarado L."/>
            <person name="Arachchi H.M."/>
            <person name="Berlin A."/>
            <person name="Brown A."/>
            <person name="Chapman S.B."/>
            <person name="Chen Z."/>
            <person name="Dunbar C."/>
            <person name="Freedman E."/>
            <person name="Gearin G."/>
            <person name="Gellesch M."/>
            <person name="Goldberg J."/>
            <person name="Griggs A."/>
            <person name="Gujja S."/>
            <person name="Heiman D."/>
            <person name="Howarth C."/>
            <person name="Larson L."/>
            <person name="Lui A."/>
            <person name="MacDonald P.J.P."/>
            <person name="Montmayeur A."/>
            <person name="Murphy C."/>
            <person name="Neiman D."/>
            <person name="Pearson M."/>
            <person name="Priest M."/>
            <person name="Roberts A."/>
            <person name="Saif S."/>
            <person name="Shea T."/>
            <person name="Shenoy N."/>
            <person name="Sisk P."/>
            <person name="Stolte C."/>
            <person name="Sykes S."/>
            <person name="Wortman J."/>
            <person name="Nusbaum C."/>
            <person name="Birren B."/>
        </authorList>
    </citation>
    <scope>NUCLEOTIDE SEQUENCE [LARGE SCALE GENOMIC DNA]</scope>
    <source>
        <strain evidence="2 3">ATCC 51276</strain>
    </source>
</reference>
<dbReference type="GO" id="GO:0003824">
    <property type="term" value="F:catalytic activity"/>
    <property type="evidence" value="ECO:0007669"/>
    <property type="project" value="UniProtKB-ARBA"/>
</dbReference>
<dbReference type="InterPro" id="IPR015424">
    <property type="entry name" value="PyrdxlP-dep_Trfase"/>
</dbReference>
<feature type="domain" description="Aminotransferase class V" evidence="1">
    <location>
        <begin position="4"/>
        <end position="381"/>
    </location>
</feature>
<sequence>MDGIYLDNAATSYPKASGVSSAMKYYIDEIGASINRSTYSSASETGMTALSLRERACRIFNFDDPTHVIITSGATIGLNMVINAYLKDGGHVIISPLEHNAVMRPLNLLEKQHSNHTEFKTYFNEFPYTLGIDGSYDSLSDLIGADTKAVIMLHSSNVSGEIFDINKIGSICKENGIDFILDAAQTAGHYPIDFFKSGISALIVPGHKGLMGPQGIGLIMMEKDFAKRLSPFICGGTGSASESEFMPEFMPDKFEAGTPNIPGIYGLEKALEFIENTGVNTLYKHTDMLYKRFITGLYNLKLQDRIKILGKEERDNSGVISLDFTGLDNALICRELACRYRIFTRCGLHCAPRAHKTLGSGLRGSIRFSFGYYNTPDEIDYAVKAVGDLITV</sequence>
<organism evidence="2 3">
    <name type="scientific">Johnsonella ignava ATCC 51276</name>
    <dbReference type="NCBI Taxonomy" id="679200"/>
    <lineage>
        <taxon>Bacteria</taxon>
        <taxon>Bacillati</taxon>
        <taxon>Bacillota</taxon>
        <taxon>Clostridia</taxon>
        <taxon>Lachnospirales</taxon>
        <taxon>Lachnospiraceae</taxon>
        <taxon>Johnsonella</taxon>
    </lineage>
</organism>
<name>G5GGD1_9FIRM</name>
<gene>
    <name evidence="2" type="ORF">HMPREF9333_00621</name>
</gene>
<accession>G5GGD1</accession>
<dbReference type="STRING" id="679200.HMPREF9333_00621"/>
<dbReference type="EMBL" id="ACZL01000012">
    <property type="protein sequence ID" value="EHI56091.1"/>
    <property type="molecule type" value="Genomic_DNA"/>
</dbReference>
<keyword evidence="3" id="KW-1185">Reference proteome</keyword>
<evidence type="ECO:0000259" key="1">
    <source>
        <dbReference type="Pfam" id="PF00266"/>
    </source>
</evidence>
<evidence type="ECO:0000313" key="2">
    <source>
        <dbReference type="EMBL" id="EHI56091.1"/>
    </source>
</evidence>
<comment type="caution">
    <text evidence="2">The sequence shown here is derived from an EMBL/GenBank/DDBJ whole genome shotgun (WGS) entry which is preliminary data.</text>
</comment>
<dbReference type="SUPFAM" id="SSF53383">
    <property type="entry name" value="PLP-dependent transferases"/>
    <property type="match status" value="1"/>
</dbReference>
<dbReference type="RefSeq" id="WP_005539751.1">
    <property type="nucleotide sequence ID" value="NZ_JH378830.1"/>
</dbReference>
<dbReference type="PANTHER" id="PTHR43586:SF4">
    <property type="entry name" value="ISOPENICILLIN N EPIMERASE"/>
    <property type="match status" value="1"/>
</dbReference>
<evidence type="ECO:0000313" key="3">
    <source>
        <dbReference type="Proteomes" id="UP000003011"/>
    </source>
</evidence>
<dbReference type="InterPro" id="IPR015421">
    <property type="entry name" value="PyrdxlP-dep_Trfase_major"/>
</dbReference>
<dbReference type="Pfam" id="PF00266">
    <property type="entry name" value="Aminotran_5"/>
    <property type="match status" value="1"/>
</dbReference>